<dbReference type="InterPro" id="IPR000620">
    <property type="entry name" value="EamA_dom"/>
</dbReference>
<dbReference type="AlphaFoldDB" id="A0AAD7UL45"/>
<evidence type="ECO:0000256" key="3">
    <source>
        <dbReference type="ARBA" id="ARBA00022692"/>
    </source>
</evidence>
<feature type="domain" description="EamA" evidence="8">
    <location>
        <begin position="310"/>
        <end position="384"/>
    </location>
</feature>
<dbReference type="Proteomes" id="UP001230188">
    <property type="component" value="Unassembled WGS sequence"/>
</dbReference>
<keyword evidence="2" id="KW-1003">Cell membrane</keyword>
<keyword evidence="4 6" id="KW-1133">Transmembrane helix</keyword>
<organism evidence="9 10">
    <name type="scientific">Chrysophaeum taylorii</name>
    <dbReference type="NCBI Taxonomy" id="2483200"/>
    <lineage>
        <taxon>Eukaryota</taxon>
        <taxon>Sar</taxon>
        <taxon>Stramenopiles</taxon>
        <taxon>Ochrophyta</taxon>
        <taxon>Pelagophyceae</taxon>
        <taxon>Pelagomonadales</taxon>
        <taxon>Pelagomonadaceae</taxon>
        <taxon>Chrysophaeum</taxon>
    </lineage>
</organism>
<evidence type="ECO:0000256" key="5">
    <source>
        <dbReference type="ARBA" id="ARBA00023136"/>
    </source>
</evidence>
<keyword evidence="3 6" id="KW-0812">Transmembrane</keyword>
<dbReference type="GO" id="GO:0005886">
    <property type="term" value="C:plasma membrane"/>
    <property type="evidence" value="ECO:0007669"/>
    <property type="project" value="UniProtKB-SubCell"/>
</dbReference>
<comment type="subcellular location">
    <subcellularLocation>
        <location evidence="1">Cell membrane</location>
        <topology evidence="1">Multi-pass membrane protein</topology>
    </subcellularLocation>
</comment>
<feature type="transmembrane region" description="Helical" evidence="6">
    <location>
        <begin position="166"/>
        <end position="188"/>
    </location>
</feature>
<comment type="caution">
    <text evidence="9">The sequence shown here is derived from an EMBL/GenBank/DDBJ whole genome shotgun (WGS) entry which is preliminary data.</text>
</comment>
<accession>A0AAD7UL45</accession>
<keyword evidence="10" id="KW-1185">Reference proteome</keyword>
<feature type="domain" description="EamA" evidence="8">
    <location>
        <begin position="80"/>
        <end position="211"/>
    </location>
</feature>
<evidence type="ECO:0000256" key="2">
    <source>
        <dbReference type="ARBA" id="ARBA00022475"/>
    </source>
</evidence>
<feature type="signal peptide" evidence="7">
    <location>
        <begin position="1"/>
        <end position="21"/>
    </location>
</feature>
<evidence type="ECO:0000259" key="8">
    <source>
        <dbReference type="Pfam" id="PF00892"/>
    </source>
</evidence>
<dbReference type="Pfam" id="PF00892">
    <property type="entry name" value="EamA"/>
    <property type="match status" value="2"/>
</dbReference>
<keyword evidence="7" id="KW-0732">Signal</keyword>
<feature type="transmembrane region" description="Helical" evidence="6">
    <location>
        <begin position="139"/>
        <end position="160"/>
    </location>
</feature>
<gene>
    <name evidence="9" type="ORF">CTAYLR_009377</name>
</gene>
<evidence type="ECO:0000256" key="4">
    <source>
        <dbReference type="ARBA" id="ARBA00022989"/>
    </source>
</evidence>
<evidence type="ECO:0000313" key="10">
    <source>
        <dbReference type="Proteomes" id="UP001230188"/>
    </source>
</evidence>
<evidence type="ECO:0000256" key="1">
    <source>
        <dbReference type="ARBA" id="ARBA00004651"/>
    </source>
</evidence>
<feature type="chain" id="PRO_5042094902" description="EamA domain-containing protein" evidence="7">
    <location>
        <begin position="22"/>
        <end position="409"/>
    </location>
</feature>
<feature type="transmembrane region" description="Helical" evidence="6">
    <location>
        <begin position="195"/>
        <end position="212"/>
    </location>
</feature>
<protein>
    <recommendedName>
        <fullName evidence="8">EamA domain-containing protein</fullName>
    </recommendedName>
</protein>
<dbReference type="SUPFAM" id="SSF103481">
    <property type="entry name" value="Multidrug resistance efflux transporter EmrE"/>
    <property type="match status" value="2"/>
</dbReference>
<evidence type="ECO:0000256" key="7">
    <source>
        <dbReference type="SAM" id="SignalP"/>
    </source>
</evidence>
<reference evidence="9" key="1">
    <citation type="submission" date="2023-01" db="EMBL/GenBank/DDBJ databases">
        <title>Metagenome sequencing of chrysophaentin producing Chrysophaeum taylorii.</title>
        <authorList>
            <person name="Davison J."/>
            <person name="Bewley C."/>
        </authorList>
    </citation>
    <scope>NUCLEOTIDE SEQUENCE</scope>
    <source>
        <strain evidence="9">NIES-1699</strain>
    </source>
</reference>
<sequence length="409" mass="42690">MVPRFVVSFALVLNASPPSSGFAVVSRSPAVLHPHGSPAVLQPHVLAVGARRRRRSTVSSAKTTEEDTRSFASAWWQENWARLAILTCAAVYGTNFAMVKTLDRELAPSLSASLRFGLAAFASMPILMKKTASLRQTSLLAGALEVGTVNALGYVSQAIGLQAVDASLSAFVCSLTVVVVPALDAIFLRRKTPRGTWLGVCLASVGVALLSFDSTMTDVARDAVGGRADAVAVVCTAVQPLCFGYGFWRTEQLLAKSFDDTVDASLACAAAQLAAVKAAADIWLVADLFDGQPTLPASAHDVILAVTRPDVLAAVAWTGLVTTFATVVVETVALAKISARESCLLFTTEPLWGSAFATATLDEHLGTTATLGGILIVGACMLTVLTTSRAPDPDVLTALAAESDFHGLS</sequence>
<keyword evidence="5 6" id="KW-0472">Membrane</keyword>
<dbReference type="InterPro" id="IPR037185">
    <property type="entry name" value="EmrE-like"/>
</dbReference>
<evidence type="ECO:0000313" key="9">
    <source>
        <dbReference type="EMBL" id="KAJ8609691.1"/>
    </source>
</evidence>
<evidence type="ECO:0000256" key="6">
    <source>
        <dbReference type="SAM" id="Phobius"/>
    </source>
</evidence>
<name>A0AAD7UL45_9STRA</name>
<dbReference type="PANTHER" id="PTHR42920">
    <property type="entry name" value="OS03G0707200 PROTEIN-RELATED"/>
    <property type="match status" value="1"/>
</dbReference>
<dbReference type="EMBL" id="JAQMWT010000135">
    <property type="protein sequence ID" value="KAJ8609691.1"/>
    <property type="molecule type" value="Genomic_DNA"/>
</dbReference>
<dbReference type="PANTHER" id="PTHR42920:SF5">
    <property type="entry name" value="EAMA DOMAIN-CONTAINING PROTEIN"/>
    <property type="match status" value="1"/>
</dbReference>
<proteinExistence type="predicted"/>
<dbReference type="InterPro" id="IPR051258">
    <property type="entry name" value="Diverse_Substrate_Transporter"/>
</dbReference>